<dbReference type="InterPro" id="IPR009721">
    <property type="entry name" value="O-acyltransferase_WSD1_C"/>
</dbReference>
<name>A0A7K3LIJ0_9ACTN</name>
<evidence type="ECO:0000313" key="4">
    <source>
        <dbReference type="Proteomes" id="UP000466307"/>
    </source>
</evidence>
<dbReference type="Pfam" id="PF03007">
    <property type="entry name" value="WS_DGAT_cat"/>
    <property type="match status" value="1"/>
</dbReference>
<dbReference type="Proteomes" id="UP000466307">
    <property type="component" value="Unassembled WGS sequence"/>
</dbReference>
<dbReference type="AlphaFoldDB" id="A0A7K3LIJ0"/>
<dbReference type="GO" id="GO:0045017">
    <property type="term" value="P:glycerolipid biosynthetic process"/>
    <property type="evidence" value="ECO:0007669"/>
    <property type="project" value="InterPro"/>
</dbReference>
<reference evidence="3 4" key="1">
    <citation type="submission" date="2020-01" db="EMBL/GenBank/DDBJ databases">
        <title>Investigation of new actinobacteria for the biodesulphurisation of diesel fuel.</title>
        <authorList>
            <person name="Athi Narayanan S.M."/>
        </authorList>
    </citation>
    <scope>NUCLEOTIDE SEQUENCE [LARGE SCALE GENOMIC DNA]</scope>
    <source>
        <strain evidence="3 4">213E</strain>
    </source>
</reference>
<evidence type="ECO:0000259" key="2">
    <source>
        <dbReference type="Pfam" id="PF06974"/>
    </source>
</evidence>
<proteinExistence type="predicted"/>
<organism evidence="3 4">
    <name type="scientific">Gordonia desulfuricans</name>
    <dbReference type="NCBI Taxonomy" id="89051"/>
    <lineage>
        <taxon>Bacteria</taxon>
        <taxon>Bacillati</taxon>
        <taxon>Actinomycetota</taxon>
        <taxon>Actinomycetes</taxon>
        <taxon>Mycobacteriales</taxon>
        <taxon>Gordoniaceae</taxon>
        <taxon>Gordonia</taxon>
    </lineage>
</organism>
<protein>
    <submittedName>
        <fullName evidence="3">DUF1298 domain-containing protein</fullName>
    </submittedName>
</protein>
<dbReference type="GO" id="GO:0004144">
    <property type="term" value="F:diacylglycerol O-acyltransferase activity"/>
    <property type="evidence" value="ECO:0007669"/>
    <property type="project" value="InterPro"/>
</dbReference>
<comment type="caution">
    <text evidence="3">The sequence shown here is derived from an EMBL/GenBank/DDBJ whole genome shotgun (WGS) entry which is preliminary data.</text>
</comment>
<feature type="domain" description="O-acyltransferase WSD1 C-terminal" evidence="2">
    <location>
        <begin position="336"/>
        <end position="407"/>
    </location>
</feature>
<dbReference type="EMBL" id="JAADZU010000001">
    <property type="protein sequence ID" value="NDK88020.1"/>
    <property type="molecule type" value="Genomic_DNA"/>
</dbReference>
<dbReference type="InterPro" id="IPR004255">
    <property type="entry name" value="O-acyltransferase_WSD1_N"/>
</dbReference>
<feature type="domain" description="O-acyltransferase WSD1-like N-terminal" evidence="1">
    <location>
        <begin position="35"/>
        <end position="198"/>
    </location>
</feature>
<accession>A0A7K3LIJ0</accession>
<keyword evidence="4" id="KW-1185">Reference proteome</keyword>
<evidence type="ECO:0000313" key="3">
    <source>
        <dbReference type="EMBL" id="NDK88020.1"/>
    </source>
</evidence>
<dbReference type="Pfam" id="PF06974">
    <property type="entry name" value="WS_DGAT_C"/>
    <property type="match status" value="1"/>
</dbReference>
<evidence type="ECO:0000259" key="1">
    <source>
        <dbReference type="Pfam" id="PF03007"/>
    </source>
</evidence>
<gene>
    <name evidence="3" type="ORF">GYA93_00260</name>
</gene>
<sequence>MQRMEPVDARVHWMASRIASDQFLLYVFDLPDVPLDDVAEMLVLRASRVPDLTLRIGEVPGNLDRPYWVDARPDAGQVRVHRSPWTWQGCLDRLGELMADHLDATRSAWRIHLFGPVDDEHCVLVLQIAHAVGDGRRTSSIARELLTPDPAPRPDAPRERGVPGIATAALGLTRFPFALADNVFRGIAAARMASSRTAPSSGVAPGVLNRPPGPDRLLRTVTVGRADLPAGGHSVTVAVLQAISTALRAYLGDPGPSPVVELTIGETPNGACRNNFHNTGIDLSADIVEQIRRARVVDPGHRAARRAEDATPAPLTRWGIALFDPMRPPTTMTGITVVSSVDRGPADLELAGAPVRFTAGFPALSPAQGLTHGIHGLGDTVTISVTTSPQICPDVDRYLALLTDALSATNDAAPTETGARPR</sequence>